<dbReference type="Pfam" id="PF00069">
    <property type="entry name" value="Pkinase"/>
    <property type="match status" value="1"/>
</dbReference>
<feature type="domain" description="Protein kinase" evidence="1">
    <location>
        <begin position="1"/>
        <end position="104"/>
    </location>
</feature>
<dbReference type="Gene3D" id="1.10.510.10">
    <property type="entry name" value="Transferase(Phosphotransferase) domain 1"/>
    <property type="match status" value="1"/>
</dbReference>
<dbReference type="PROSITE" id="PS50011">
    <property type="entry name" value="PROTEIN_KINASE_DOM"/>
    <property type="match status" value="1"/>
</dbReference>
<dbReference type="InterPro" id="IPR008271">
    <property type="entry name" value="Ser/Thr_kinase_AS"/>
</dbReference>
<reference evidence="3" key="1">
    <citation type="journal article" date="2019" name="Int. J. Syst. Evol. Microbiol.">
        <title>The Global Catalogue of Microorganisms (GCM) 10K type strain sequencing project: providing services to taxonomists for standard genome sequencing and annotation.</title>
        <authorList>
            <consortium name="The Broad Institute Genomics Platform"/>
            <consortium name="The Broad Institute Genome Sequencing Center for Infectious Disease"/>
            <person name="Wu L."/>
            <person name="Ma J."/>
        </authorList>
    </citation>
    <scope>NUCLEOTIDE SEQUENCE [LARGE SCALE GENOMIC DNA]</scope>
    <source>
        <strain evidence="3">JCM 6833</strain>
    </source>
</reference>
<evidence type="ECO:0000313" key="3">
    <source>
        <dbReference type="Proteomes" id="UP001501509"/>
    </source>
</evidence>
<dbReference type="Proteomes" id="UP001501509">
    <property type="component" value="Unassembled WGS sequence"/>
</dbReference>
<accession>A0ABP6CFK5</accession>
<name>A0ABP6CFK5_9ACTN</name>
<dbReference type="InterPro" id="IPR000719">
    <property type="entry name" value="Prot_kinase_dom"/>
</dbReference>
<comment type="caution">
    <text evidence="2">The sequence shown here is derived from an EMBL/GenBank/DDBJ whole genome shotgun (WGS) entry which is preliminary data.</text>
</comment>
<keyword evidence="3" id="KW-1185">Reference proteome</keyword>
<dbReference type="InterPro" id="IPR011009">
    <property type="entry name" value="Kinase-like_dom_sf"/>
</dbReference>
<evidence type="ECO:0000259" key="1">
    <source>
        <dbReference type="PROSITE" id="PS50011"/>
    </source>
</evidence>
<sequence length="104" mass="11265">MTTRRSFTPTGNGRRVKDASPAIDEIAGITALAAILRAGVVHRDFKPSNVLLAADGPRVIDFGIARTLDDAAIPAPSWAPPATWLPSGTWCWVCIRSRSWLRPD</sequence>
<evidence type="ECO:0000313" key="2">
    <source>
        <dbReference type="EMBL" id="GAA2612322.1"/>
    </source>
</evidence>
<protein>
    <recommendedName>
        <fullName evidence="1">Protein kinase domain-containing protein</fullName>
    </recommendedName>
</protein>
<organism evidence="2 3">
    <name type="scientific">Actinomadura fulvescens</name>
    <dbReference type="NCBI Taxonomy" id="46160"/>
    <lineage>
        <taxon>Bacteria</taxon>
        <taxon>Bacillati</taxon>
        <taxon>Actinomycetota</taxon>
        <taxon>Actinomycetes</taxon>
        <taxon>Streptosporangiales</taxon>
        <taxon>Thermomonosporaceae</taxon>
        <taxon>Actinomadura</taxon>
    </lineage>
</organism>
<dbReference type="SUPFAM" id="SSF56112">
    <property type="entry name" value="Protein kinase-like (PK-like)"/>
    <property type="match status" value="1"/>
</dbReference>
<proteinExistence type="predicted"/>
<dbReference type="EMBL" id="BAAATD010000007">
    <property type="protein sequence ID" value="GAA2612322.1"/>
    <property type="molecule type" value="Genomic_DNA"/>
</dbReference>
<dbReference type="PROSITE" id="PS00108">
    <property type="entry name" value="PROTEIN_KINASE_ST"/>
    <property type="match status" value="1"/>
</dbReference>
<gene>
    <name evidence="2" type="ORF">GCM10010411_53820</name>
</gene>